<dbReference type="RefSeq" id="WP_211141446.1">
    <property type="nucleotide sequence ID" value="NZ_JAEEGB010000005.1"/>
</dbReference>
<evidence type="ECO:0000256" key="7">
    <source>
        <dbReference type="ARBA" id="ARBA00023136"/>
    </source>
</evidence>
<evidence type="ECO:0000256" key="6">
    <source>
        <dbReference type="ARBA" id="ARBA00022989"/>
    </source>
</evidence>
<evidence type="ECO:0000256" key="3">
    <source>
        <dbReference type="ARBA" id="ARBA00022448"/>
    </source>
</evidence>
<keyword evidence="7 8" id="KW-0472">Membrane</keyword>
<feature type="transmembrane region" description="Helical" evidence="8">
    <location>
        <begin position="304"/>
        <end position="322"/>
    </location>
</feature>
<name>A0A934HV87_9CLOT</name>
<feature type="transmembrane region" description="Helical" evidence="8">
    <location>
        <begin position="36"/>
        <end position="59"/>
    </location>
</feature>
<feature type="transmembrane region" description="Helical" evidence="8">
    <location>
        <begin position="212"/>
        <end position="230"/>
    </location>
</feature>
<reference evidence="9" key="1">
    <citation type="submission" date="2020-12" db="EMBL/GenBank/DDBJ databases">
        <title>Clostridium thailandense sp. nov., a novel acetogenic bacterium isolated from peat land soil in Thailand.</title>
        <authorList>
            <person name="Chaikitkaew S."/>
            <person name="Birkeland N.K."/>
        </authorList>
    </citation>
    <scope>NUCLEOTIDE SEQUENCE</scope>
    <source>
        <strain evidence="9">DSM 17425</strain>
    </source>
</reference>
<feature type="transmembrane region" description="Helical" evidence="8">
    <location>
        <begin position="270"/>
        <end position="292"/>
    </location>
</feature>
<feature type="transmembrane region" description="Helical" evidence="8">
    <location>
        <begin position="116"/>
        <end position="133"/>
    </location>
</feature>
<dbReference type="NCBIfam" id="TIGR00912">
    <property type="entry name" value="2A0309"/>
    <property type="match status" value="1"/>
</dbReference>
<keyword evidence="4" id="KW-0309">Germination</keyword>
<dbReference type="GO" id="GO:0016020">
    <property type="term" value="C:membrane"/>
    <property type="evidence" value="ECO:0007669"/>
    <property type="project" value="UniProtKB-SubCell"/>
</dbReference>
<dbReference type="InterPro" id="IPR004761">
    <property type="entry name" value="Spore_GerAB"/>
</dbReference>
<evidence type="ECO:0000256" key="8">
    <source>
        <dbReference type="SAM" id="Phobius"/>
    </source>
</evidence>
<evidence type="ECO:0000256" key="2">
    <source>
        <dbReference type="ARBA" id="ARBA00007998"/>
    </source>
</evidence>
<comment type="caution">
    <text evidence="9">The sequence shown here is derived from an EMBL/GenBank/DDBJ whole genome shotgun (WGS) entry which is preliminary data.</text>
</comment>
<dbReference type="Gene3D" id="1.20.1740.10">
    <property type="entry name" value="Amino acid/polyamine transporter I"/>
    <property type="match status" value="1"/>
</dbReference>
<feature type="transmembrane region" description="Helical" evidence="8">
    <location>
        <begin position="145"/>
        <end position="161"/>
    </location>
</feature>
<feature type="transmembrane region" description="Helical" evidence="8">
    <location>
        <begin position="181"/>
        <end position="200"/>
    </location>
</feature>
<dbReference type="PANTHER" id="PTHR34975">
    <property type="entry name" value="SPORE GERMINATION PROTEIN A2"/>
    <property type="match status" value="1"/>
</dbReference>
<dbReference type="EMBL" id="JAEEGB010000005">
    <property type="protein sequence ID" value="MBI6872019.1"/>
    <property type="molecule type" value="Genomic_DNA"/>
</dbReference>
<keyword evidence="6 8" id="KW-1133">Transmembrane helix</keyword>
<evidence type="ECO:0000313" key="9">
    <source>
        <dbReference type="EMBL" id="MBI6872019.1"/>
    </source>
</evidence>
<evidence type="ECO:0000256" key="4">
    <source>
        <dbReference type="ARBA" id="ARBA00022544"/>
    </source>
</evidence>
<organism evidence="9 10">
    <name type="scientific">Clostridium aciditolerans</name>
    <dbReference type="NCBI Taxonomy" id="339861"/>
    <lineage>
        <taxon>Bacteria</taxon>
        <taxon>Bacillati</taxon>
        <taxon>Bacillota</taxon>
        <taxon>Clostridia</taxon>
        <taxon>Eubacteriales</taxon>
        <taxon>Clostridiaceae</taxon>
        <taxon>Clostridium</taxon>
    </lineage>
</organism>
<protein>
    <submittedName>
        <fullName evidence="9">GerAB/ArcD/ProY family transporter</fullName>
    </submittedName>
</protein>
<feature type="transmembrane region" description="Helical" evidence="8">
    <location>
        <begin position="80"/>
        <end position="104"/>
    </location>
</feature>
<feature type="transmembrane region" description="Helical" evidence="8">
    <location>
        <begin position="334"/>
        <end position="354"/>
    </location>
</feature>
<dbReference type="Pfam" id="PF03845">
    <property type="entry name" value="Spore_permease"/>
    <property type="match status" value="1"/>
</dbReference>
<evidence type="ECO:0000256" key="5">
    <source>
        <dbReference type="ARBA" id="ARBA00022692"/>
    </source>
</evidence>
<comment type="similarity">
    <text evidence="2">Belongs to the amino acid-polyamine-organocation (APC) superfamily. Spore germination protein (SGP) (TC 2.A.3.9) family.</text>
</comment>
<sequence>MSKFLTNRQISLMIYCITVGYGVIDLPSEAAQNAGAGSWFSLLILTIIIMVITYMITYLQYTFEGKTLYEYGQQLVGKTITYIFLIVYIIYFFLNFTMITRIYAETLKMIILNKTPIIAICALFYIVVFYALVKGINVIARVCELYGILNIIGFMFINTLLLTKGRFVHIRPLFVVQDLGIYFSAIFKIVIAFLGAEILFVLPLSRQHNKKALKYTTFIVGFIGIIYIYIVESVISVVGVEAVVHYQVSLLDVIRGTDIYYLEFFRRLDGIYMVYWSMNIICAICLWGYGVITFANKITRNIKYKYIVAGVTIIGFIAAQIPKTKDQIESIIKYNSYFAAIATIVILIILLTIIKVKKYDKKI</sequence>
<dbReference type="Proteomes" id="UP000622687">
    <property type="component" value="Unassembled WGS sequence"/>
</dbReference>
<evidence type="ECO:0000256" key="1">
    <source>
        <dbReference type="ARBA" id="ARBA00004141"/>
    </source>
</evidence>
<dbReference type="AlphaFoldDB" id="A0A934HV87"/>
<accession>A0A934HV87</accession>
<gene>
    <name evidence="9" type="ORF">I6U51_04760</name>
</gene>
<feature type="transmembrane region" description="Helical" evidence="8">
    <location>
        <begin position="12"/>
        <end position="30"/>
    </location>
</feature>
<keyword evidence="5 8" id="KW-0812">Transmembrane</keyword>
<dbReference type="PANTHER" id="PTHR34975:SF2">
    <property type="entry name" value="SPORE GERMINATION PROTEIN A2"/>
    <property type="match status" value="1"/>
</dbReference>
<dbReference type="GO" id="GO:0009847">
    <property type="term" value="P:spore germination"/>
    <property type="evidence" value="ECO:0007669"/>
    <property type="project" value="InterPro"/>
</dbReference>
<comment type="subcellular location">
    <subcellularLocation>
        <location evidence="1">Membrane</location>
        <topology evidence="1">Multi-pass membrane protein</topology>
    </subcellularLocation>
</comment>
<proteinExistence type="inferred from homology"/>
<keyword evidence="10" id="KW-1185">Reference proteome</keyword>
<evidence type="ECO:0000313" key="10">
    <source>
        <dbReference type="Proteomes" id="UP000622687"/>
    </source>
</evidence>
<keyword evidence="3" id="KW-0813">Transport</keyword>